<reference evidence="1 2" key="1">
    <citation type="submission" date="2015-04" db="EMBL/GenBank/DDBJ databases">
        <authorList>
            <person name="Syromyatnikov M.Y."/>
            <person name="Popov V.N."/>
        </authorList>
    </citation>
    <scope>NUCLEOTIDE SEQUENCE [LARGE SCALE GENOMIC DNA]</scope>
</reference>
<keyword evidence="2" id="KW-1185">Reference proteome</keyword>
<evidence type="ECO:0000313" key="1">
    <source>
        <dbReference type="EMBL" id="CRL01661.1"/>
    </source>
</evidence>
<accession>A0A1J1IN58</accession>
<organism evidence="1 2">
    <name type="scientific">Clunio marinus</name>
    <dbReference type="NCBI Taxonomy" id="568069"/>
    <lineage>
        <taxon>Eukaryota</taxon>
        <taxon>Metazoa</taxon>
        <taxon>Ecdysozoa</taxon>
        <taxon>Arthropoda</taxon>
        <taxon>Hexapoda</taxon>
        <taxon>Insecta</taxon>
        <taxon>Pterygota</taxon>
        <taxon>Neoptera</taxon>
        <taxon>Endopterygota</taxon>
        <taxon>Diptera</taxon>
        <taxon>Nematocera</taxon>
        <taxon>Chironomoidea</taxon>
        <taxon>Chironomidae</taxon>
        <taxon>Clunio</taxon>
    </lineage>
</organism>
<proteinExistence type="predicted"/>
<dbReference type="AlphaFoldDB" id="A0A1J1IN58"/>
<protein>
    <submittedName>
        <fullName evidence="1">CLUMA_CG014883, isoform A</fullName>
    </submittedName>
</protein>
<gene>
    <name evidence="1" type="ORF">CLUMA_CG014883</name>
</gene>
<name>A0A1J1IN58_9DIPT</name>
<evidence type="ECO:0000313" key="2">
    <source>
        <dbReference type="Proteomes" id="UP000183832"/>
    </source>
</evidence>
<dbReference type="Proteomes" id="UP000183832">
    <property type="component" value="Unassembled WGS sequence"/>
</dbReference>
<sequence length="84" mass="10161">MLATLRNLNKRLHQTFLNPFSKCNNEEFNDKQHSDFRQEYNILRIKHNLPVALPQLFGFCMKWEEITEQRIELVVEFIFLNGHL</sequence>
<dbReference type="EMBL" id="CVRI01000056">
    <property type="protein sequence ID" value="CRL01661.1"/>
    <property type="molecule type" value="Genomic_DNA"/>
</dbReference>